<reference evidence="1" key="1">
    <citation type="journal article" date="2021" name="Genome Biol. Evol.">
        <title>A High-Quality Reference Genome for a Parasitic Bivalve with Doubly Uniparental Inheritance (Bivalvia: Unionida).</title>
        <authorList>
            <person name="Smith C.H."/>
        </authorList>
    </citation>
    <scope>NUCLEOTIDE SEQUENCE</scope>
    <source>
        <strain evidence="1">CHS0354</strain>
    </source>
</reference>
<reference evidence="1" key="3">
    <citation type="submission" date="2023-05" db="EMBL/GenBank/DDBJ databases">
        <authorList>
            <person name="Smith C.H."/>
        </authorList>
    </citation>
    <scope>NUCLEOTIDE SEQUENCE</scope>
    <source>
        <strain evidence="1">CHS0354</strain>
        <tissue evidence="1">Mantle</tissue>
    </source>
</reference>
<dbReference type="Proteomes" id="UP001195483">
    <property type="component" value="Unassembled WGS sequence"/>
</dbReference>
<comment type="caution">
    <text evidence="1">The sequence shown here is derived from an EMBL/GenBank/DDBJ whole genome shotgun (WGS) entry which is preliminary data.</text>
</comment>
<protein>
    <submittedName>
        <fullName evidence="1">Uncharacterized protein</fullName>
    </submittedName>
</protein>
<gene>
    <name evidence="1" type="ORF">CHS0354_037136</name>
</gene>
<dbReference type="AlphaFoldDB" id="A0AAE0RPB2"/>
<evidence type="ECO:0000313" key="1">
    <source>
        <dbReference type="EMBL" id="KAK3577104.1"/>
    </source>
</evidence>
<sequence length="128" mass="15030">MLTDYGIQSMMHAVWHKNILVNQGKSTRTTMNRGYTNISYTNISIRKETYLLEQSKPGTCPKLQLTFEGLFVVVKKLNDLNYILQKNQYGTKKMVNHNKMKPYLGDNPPRWAKMISKQYHKIEAKFKK</sequence>
<dbReference type="EMBL" id="JAEAOA010002175">
    <property type="protein sequence ID" value="KAK3577104.1"/>
    <property type="molecule type" value="Genomic_DNA"/>
</dbReference>
<accession>A0AAE0RPB2</accession>
<organism evidence="1 2">
    <name type="scientific">Potamilus streckersoni</name>
    <dbReference type="NCBI Taxonomy" id="2493646"/>
    <lineage>
        <taxon>Eukaryota</taxon>
        <taxon>Metazoa</taxon>
        <taxon>Spiralia</taxon>
        <taxon>Lophotrochozoa</taxon>
        <taxon>Mollusca</taxon>
        <taxon>Bivalvia</taxon>
        <taxon>Autobranchia</taxon>
        <taxon>Heteroconchia</taxon>
        <taxon>Palaeoheterodonta</taxon>
        <taxon>Unionida</taxon>
        <taxon>Unionoidea</taxon>
        <taxon>Unionidae</taxon>
        <taxon>Ambleminae</taxon>
        <taxon>Lampsilini</taxon>
        <taxon>Potamilus</taxon>
    </lineage>
</organism>
<keyword evidence="2" id="KW-1185">Reference proteome</keyword>
<reference evidence="1" key="2">
    <citation type="journal article" date="2021" name="Genome Biol. Evol.">
        <title>Developing a high-quality reference genome for a parasitic bivalve with doubly uniparental inheritance (Bivalvia: Unionida).</title>
        <authorList>
            <person name="Smith C.H."/>
        </authorList>
    </citation>
    <scope>NUCLEOTIDE SEQUENCE</scope>
    <source>
        <strain evidence="1">CHS0354</strain>
        <tissue evidence="1">Mantle</tissue>
    </source>
</reference>
<evidence type="ECO:0000313" key="2">
    <source>
        <dbReference type="Proteomes" id="UP001195483"/>
    </source>
</evidence>
<name>A0AAE0RPB2_9BIVA</name>
<proteinExistence type="predicted"/>